<feature type="compositionally biased region" description="Pro residues" evidence="1">
    <location>
        <begin position="354"/>
        <end position="363"/>
    </location>
</feature>
<feature type="compositionally biased region" description="Low complexity" evidence="1">
    <location>
        <begin position="340"/>
        <end position="353"/>
    </location>
</feature>
<keyword evidence="3" id="KW-1185">Reference proteome</keyword>
<comment type="caution">
    <text evidence="2">The sequence shown here is derived from an EMBL/GenBank/DDBJ whole genome shotgun (WGS) entry which is preliminary data.</text>
</comment>
<proteinExistence type="predicted"/>
<dbReference type="EMBL" id="JAAAIN010004634">
    <property type="protein sequence ID" value="KAG0279436.1"/>
    <property type="molecule type" value="Genomic_DNA"/>
</dbReference>
<reference evidence="2" key="1">
    <citation type="journal article" date="2020" name="Fungal Divers.">
        <title>Resolving the Mortierellaceae phylogeny through synthesis of multi-gene phylogenetics and phylogenomics.</title>
        <authorList>
            <person name="Vandepol N."/>
            <person name="Liber J."/>
            <person name="Desiro A."/>
            <person name="Na H."/>
            <person name="Kennedy M."/>
            <person name="Barry K."/>
            <person name="Grigoriev I.V."/>
            <person name="Miller A.N."/>
            <person name="O'Donnell K."/>
            <person name="Stajich J.E."/>
            <person name="Bonito G."/>
        </authorList>
    </citation>
    <scope>NUCLEOTIDE SEQUENCE</scope>
    <source>
        <strain evidence="2">NVP60</strain>
    </source>
</reference>
<name>A0A9P6QP63_9FUNG</name>
<evidence type="ECO:0000313" key="2">
    <source>
        <dbReference type="EMBL" id="KAG0279436.1"/>
    </source>
</evidence>
<organism evidence="2 3">
    <name type="scientific">Linnemannia gamsii</name>
    <dbReference type="NCBI Taxonomy" id="64522"/>
    <lineage>
        <taxon>Eukaryota</taxon>
        <taxon>Fungi</taxon>
        <taxon>Fungi incertae sedis</taxon>
        <taxon>Mucoromycota</taxon>
        <taxon>Mortierellomycotina</taxon>
        <taxon>Mortierellomycetes</taxon>
        <taxon>Mortierellales</taxon>
        <taxon>Mortierellaceae</taxon>
        <taxon>Linnemannia</taxon>
    </lineage>
</organism>
<protein>
    <submittedName>
        <fullName evidence="2">Uncharacterized protein</fullName>
    </submittedName>
</protein>
<sequence>MKGLQGLKDIKFLSLISMFSDARLGFSWTTTVVNIHNPSQLTLNIGDMFMMAGLDDYTQDRRIGYSLVQDMRLVPGDNIMPSVLGLSATLPLAGKFTDIITTQDTFMSLWANSSATHNPALNAGLATLQTGVLLPINLIVPSPPPYSDTWTVKILPTTVDDGIFEMSNVFSNPFFNDFTLLGVATPDENPYAIIPTSHLEIQTPTLLSFPGMGFTDDLQYTVKAGQSVSVVFKMKLRTDISSKEDIVRLMTGLIDMAASGTPPPSIKVNWTPRIKLSGCRENVYPDLASDIYFTDRLFLKTGPDFPMIKDFYYKLYNISTTPVTSLPPPELTVMPPTPTTTPSVSPSPTSSPEVTPPPVAPAA</sequence>
<accession>A0A9P6QP63</accession>
<dbReference type="OrthoDB" id="10039566at2759"/>
<evidence type="ECO:0000256" key="1">
    <source>
        <dbReference type="SAM" id="MobiDB-lite"/>
    </source>
</evidence>
<feature type="compositionally biased region" description="Pro residues" evidence="1">
    <location>
        <begin position="326"/>
        <end position="339"/>
    </location>
</feature>
<dbReference type="AlphaFoldDB" id="A0A9P6QP63"/>
<gene>
    <name evidence="2" type="ORF">BGZ97_009574</name>
</gene>
<feature type="region of interest" description="Disordered" evidence="1">
    <location>
        <begin position="326"/>
        <end position="363"/>
    </location>
</feature>
<dbReference type="Proteomes" id="UP000823405">
    <property type="component" value="Unassembled WGS sequence"/>
</dbReference>
<evidence type="ECO:0000313" key="3">
    <source>
        <dbReference type="Proteomes" id="UP000823405"/>
    </source>
</evidence>